<keyword evidence="4" id="KW-0472">Membrane</keyword>
<evidence type="ECO:0000256" key="2">
    <source>
        <dbReference type="ARBA" id="ARBA00006275"/>
    </source>
</evidence>
<protein>
    <submittedName>
        <fullName evidence="8">SusD family protein</fullName>
    </submittedName>
</protein>
<dbReference type="Proteomes" id="UP000199672">
    <property type="component" value="Unassembled WGS sequence"/>
</dbReference>
<comment type="subcellular location">
    <subcellularLocation>
        <location evidence="1">Cell outer membrane</location>
    </subcellularLocation>
</comment>
<evidence type="ECO:0000256" key="1">
    <source>
        <dbReference type="ARBA" id="ARBA00004442"/>
    </source>
</evidence>
<keyword evidence="5" id="KW-0998">Cell outer membrane</keyword>
<feature type="domain" description="SusD-like N-terminal" evidence="7">
    <location>
        <begin position="21"/>
        <end position="222"/>
    </location>
</feature>
<sequence>MKNIKITLSLLVLIGLSSCDDFLSEVPDNRTQIDTPEKIAELLVTAYPKTTYFEIAETMSDNIFDTEVKTNANISNEQSFNWEMQTQIDKDTENGFWVGSYEAIAAANQALVSIEKLGSSTDLNPLKGEALITRAYNHFMLVSFWGNRYNPATAATDLGVPYITEPETALLAQYKRKSVKEVFDLVEKDLLEGLKYITNNYKEPKYHFNINAAKAFACRFYLIKGDWDKVLEYSEGLGSKPTRLRNYAAFNAAAFAQMPIEYSKAEQDTNLLINYPNSTANRAASYRFAFPSLKSDELLGTQTNMWGKPNLISANGYYYGGSNVFIPKLYEYFKYTNVTAGIGEAYTATVLFSNDEMYLNRIEALVMKNRLSEVNTELGYFLGTRTSGYNAATDILDEARVVAKYPVIANEFTPFYDLSPVQASYIKAIAEARRRDFMREGLRWFDIKRFNLVVEHNTLEFGKVVRNNILTKDDKRRALQIPLRASSNGIEKNPR</sequence>
<dbReference type="RefSeq" id="WP_208610274.1">
    <property type="nucleotide sequence ID" value="NZ_FOMH01000014.1"/>
</dbReference>
<dbReference type="SUPFAM" id="SSF48452">
    <property type="entry name" value="TPR-like"/>
    <property type="match status" value="1"/>
</dbReference>
<dbReference type="PROSITE" id="PS51257">
    <property type="entry name" value="PROKAR_LIPOPROTEIN"/>
    <property type="match status" value="1"/>
</dbReference>
<evidence type="ECO:0000256" key="3">
    <source>
        <dbReference type="ARBA" id="ARBA00022729"/>
    </source>
</evidence>
<evidence type="ECO:0000313" key="9">
    <source>
        <dbReference type="Proteomes" id="UP000199672"/>
    </source>
</evidence>
<dbReference type="Pfam" id="PF14322">
    <property type="entry name" value="SusD-like_3"/>
    <property type="match status" value="1"/>
</dbReference>
<dbReference type="InterPro" id="IPR011990">
    <property type="entry name" value="TPR-like_helical_dom_sf"/>
</dbReference>
<dbReference type="InterPro" id="IPR012944">
    <property type="entry name" value="SusD_RagB_dom"/>
</dbReference>
<evidence type="ECO:0000313" key="8">
    <source>
        <dbReference type="EMBL" id="SFD89828.1"/>
    </source>
</evidence>
<reference evidence="9" key="1">
    <citation type="submission" date="2016-10" db="EMBL/GenBank/DDBJ databases">
        <authorList>
            <person name="Varghese N."/>
            <person name="Submissions S."/>
        </authorList>
    </citation>
    <scope>NUCLEOTIDE SEQUENCE [LARGE SCALE GENOMIC DNA]</scope>
    <source>
        <strain evidence="9">CGMCC 1.10370</strain>
    </source>
</reference>
<evidence type="ECO:0000256" key="4">
    <source>
        <dbReference type="ARBA" id="ARBA00023136"/>
    </source>
</evidence>
<gene>
    <name evidence="8" type="ORF">SAMN05216297_11468</name>
</gene>
<feature type="domain" description="RagB/SusD" evidence="6">
    <location>
        <begin position="338"/>
        <end position="457"/>
    </location>
</feature>
<name>A0A1I1W5X6_9FLAO</name>
<dbReference type="GO" id="GO:0009279">
    <property type="term" value="C:cell outer membrane"/>
    <property type="evidence" value="ECO:0007669"/>
    <property type="project" value="UniProtKB-SubCell"/>
</dbReference>
<organism evidence="8 9">
    <name type="scientific">Flavobacterium phragmitis</name>
    <dbReference type="NCBI Taxonomy" id="739143"/>
    <lineage>
        <taxon>Bacteria</taxon>
        <taxon>Pseudomonadati</taxon>
        <taxon>Bacteroidota</taxon>
        <taxon>Flavobacteriia</taxon>
        <taxon>Flavobacteriales</taxon>
        <taxon>Flavobacteriaceae</taxon>
        <taxon>Flavobacterium</taxon>
    </lineage>
</organism>
<evidence type="ECO:0000259" key="7">
    <source>
        <dbReference type="Pfam" id="PF14322"/>
    </source>
</evidence>
<dbReference type="InterPro" id="IPR033985">
    <property type="entry name" value="SusD-like_N"/>
</dbReference>
<dbReference type="EMBL" id="FOMH01000014">
    <property type="protein sequence ID" value="SFD89828.1"/>
    <property type="molecule type" value="Genomic_DNA"/>
</dbReference>
<accession>A0A1I1W5X6</accession>
<evidence type="ECO:0000256" key="5">
    <source>
        <dbReference type="ARBA" id="ARBA00023237"/>
    </source>
</evidence>
<dbReference type="Gene3D" id="1.25.40.390">
    <property type="match status" value="2"/>
</dbReference>
<evidence type="ECO:0000259" key="6">
    <source>
        <dbReference type="Pfam" id="PF07980"/>
    </source>
</evidence>
<comment type="similarity">
    <text evidence="2">Belongs to the SusD family.</text>
</comment>
<proteinExistence type="inferred from homology"/>
<dbReference type="AlphaFoldDB" id="A0A1I1W5X6"/>
<dbReference type="Pfam" id="PF07980">
    <property type="entry name" value="SusD_RagB"/>
    <property type="match status" value="1"/>
</dbReference>
<keyword evidence="9" id="KW-1185">Reference proteome</keyword>
<keyword evidence="3" id="KW-0732">Signal</keyword>
<dbReference type="STRING" id="739143.SAMN05216297_11468"/>